<proteinExistence type="predicted"/>
<evidence type="ECO:0000313" key="1">
    <source>
        <dbReference type="EMBL" id="KKL14264.1"/>
    </source>
</evidence>
<name>A0A0F9AXC9_9ZZZZ</name>
<sequence>MQVLSKAHQSTPRAGGSFELLASAARTASVDVPIKIAIGVKQLYIEIDCTVDPALAIVTPELLLVLPSGAELSLGTGELANDVASFTSGWGLGADAAIGTKLNRIMFEGMPHVLRMNHTDADSITYSVTALVF</sequence>
<reference evidence="1" key="1">
    <citation type="journal article" date="2015" name="Nature">
        <title>Complex archaea that bridge the gap between prokaryotes and eukaryotes.</title>
        <authorList>
            <person name="Spang A."/>
            <person name="Saw J.H."/>
            <person name="Jorgensen S.L."/>
            <person name="Zaremba-Niedzwiedzka K."/>
            <person name="Martijn J."/>
            <person name="Lind A.E."/>
            <person name="van Eijk R."/>
            <person name="Schleper C."/>
            <person name="Guy L."/>
            <person name="Ettema T.J."/>
        </authorList>
    </citation>
    <scope>NUCLEOTIDE SEQUENCE</scope>
</reference>
<dbReference type="AlphaFoldDB" id="A0A0F9AXC9"/>
<organism evidence="1">
    <name type="scientific">marine sediment metagenome</name>
    <dbReference type="NCBI Taxonomy" id="412755"/>
    <lineage>
        <taxon>unclassified sequences</taxon>
        <taxon>metagenomes</taxon>
        <taxon>ecological metagenomes</taxon>
    </lineage>
</organism>
<dbReference type="EMBL" id="LAZR01040526">
    <property type="protein sequence ID" value="KKL14264.1"/>
    <property type="molecule type" value="Genomic_DNA"/>
</dbReference>
<gene>
    <name evidence="1" type="ORF">LCGC14_2517450</name>
</gene>
<accession>A0A0F9AXC9</accession>
<comment type="caution">
    <text evidence="1">The sequence shown here is derived from an EMBL/GenBank/DDBJ whole genome shotgun (WGS) entry which is preliminary data.</text>
</comment>
<protein>
    <submittedName>
        <fullName evidence="1">Uncharacterized protein</fullName>
    </submittedName>
</protein>